<evidence type="ECO:0000313" key="1">
    <source>
        <dbReference type="EMBL" id="KAH7847004.1"/>
    </source>
</evidence>
<sequence>MEDSSQLKSNHFLFRPSAPLPLGRKEARILFPSHLRPSYTGLYVRSSPSGQATLGKTLQCGSDSIFFRPRNYTNATCCSFNANSGCYRLCLDSESCKRKRLSRYIAVRSELTGTGTSSASYPLSGLHVVSKVRGICFYSVTAVVAIFLFVLMLVAHPFVLLLDRYRRQAHYFIARI</sequence>
<proteinExistence type="predicted"/>
<accession>A0ACB7Y1G1</accession>
<gene>
    <name evidence="1" type="ORF">Vadar_020672</name>
</gene>
<dbReference type="EMBL" id="CM037155">
    <property type="protein sequence ID" value="KAH7847004.1"/>
    <property type="molecule type" value="Genomic_DNA"/>
</dbReference>
<name>A0ACB7Y1G1_9ERIC</name>
<keyword evidence="2" id="KW-1185">Reference proteome</keyword>
<evidence type="ECO:0000313" key="2">
    <source>
        <dbReference type="Proteomes" id="UP000828048"/>
    </source>
</evidence>
<organism evidence="1 2">
    <name type="scientific">Vaccinium darrowii</name>
    <dbReference type="NCBI Taxonomy" id="229202"/>
    <lineage>
        <taxon>Eukaryota</taxon>
        <taxon>Viridiplantae</taxon>
        <taxon>Streptophyta</taxon>
        <taxon>Embryophyta</taxon>
        <taxon>Tracheophyta</taxon>
        <taxon>Spermatophyta</taxon>
        <taxon>Magnoliopsida</taxon>
        <taxon>eudicotyledons</taxon>
        <taxon>Gunneridae</taxon>
        <taxon>Pentapetalae</taxon>
        <taxon>asterids</taxon>
        <taxon>Ericales</taxon>
        <taxon>Ericaceae</taxon>
        <taxon>Vaccinioideae</taxon>
        <taxon>Vaccinieae</taxon>
        <taxon>Vaccinium</taxon>
    </lineage>
</organism>
<dbReference type="Proteomes" id="UP000828048">
    <property type="component" value="Chromosome 5"/>
</dbReference>
<protein>
    <submittedName>
        <fullName evidence="1">Uncharacterized protein</fullName>
    </submittedName>
</protein>
<comment type="caution">
    <text evidence="1">The sequence shown here is derived from an EMBL/GenBank/DDBJ whole genome shotgun (WGS) entry which is preliminary data.</text>
</comment>
<reference evidence="1 2" key="1">
    <citation type="journal article" date="2021" name="Hortic Res">
        <title>High-quality reference genome and annotation aids understanding of berry development for evergreen blueberry (Vaccinium darrowii).</title>
        <authorList>
            <person name="Yu J."/>
            <person name="Hulse-Kemp A.M."/>
            <person name="Babiker E."/>
            <person name="Staton M."/>
        </authorList>
    </citation>
    <scope>NUCLEOTIDE SEQUENCE [LARGE SCALE GENOMIC DNA]</scope>
    <source>
        <strain evidence="2">cv. NJ 8807/NJ 8810</strain>
        <tissue evidence="1">Young leaf</tissue>
    </source>
</reference>